<sequence length="334" mass="38588">MFPPELVELIVGYGWNNLSTSSHRHAYSMTSWMLVSREWLSIVVPIFLRDVWATSQSLMFHLFVNCRSPGGPGLAYRLAGITDVQQYLAQNCRSLTVSIYQRHRGEYNRQCTELAQYVSDPIREMVVARWWNERAPYCSIPLGKIRTVINDWLPKITSLHFVLVDCLPTLWYWNMEPGFVAFFEREYPDCLVDLHITFAYTSPPPPLLLGIPRGTYFPPRLSWDLPHFFDFTTVKRLVVREATADFIAFLTIKCPKLECIESTAEFGVQDLPPEVAAKVGDRMVFRRIAPTAEWGITGSDILLTRPKEDPPPATKNRGKPSFWRIVRRAFRRRA</sequence>
<gene>
    <name evidence="1" type="ORF">FB45DRAFT_877277</name>
</gene>
<accession>A0AAD7B308</accession>
<organism evidence="1 2">
    <name type="scientific">Roridomyces roridus</name>
    <dbReference type="NCBI Taxonomy" id="1738132"/>
    <lineage>
        <taxon>Eukaryota</taxon>
        <taxon>Fungi</taxon>
        <taxon>Dikarya</taxon>
        <taxon>Basidiomycota</taxon>
        <taxon>Agaricomycotina</taxon>
        <taxon>Agaricomycetes</taxon>
        <taxon>Agaricomycetidae</taxon>
        <taxon>Agaricales</taxon>
        <taxon>Marasmiineae</taxon>
        <taxon>Mycenaceae</taxon>
        <taxon>Roridomyces</taxon>
    </lineage>
</organism>
<reference evidence="1" key="1">
    <citation type="submission" date="2023-03" db="EMBL/GenBank/DDBJ databases">
        <title>Massive genome expansion in bonnet fungi (Mycena s.s.) driven by repeated elements and novel gene families across ecological guilds.</title>
        <authorList>
            <consortium name="Lawrence Berkeley National Laboratory"/>
            <person name="Harder C.B."/>
            <person name="Miyauchi S."/>
            <person name="Viragh M."/>
            <person name="Kuo A."/>
            <person name="Thoen E."/>
            <person name="Andreopoulos B."/>
            <person name="Lu D."/>
            <person name="Skrede I."/>
            <person name="Drula E."/>
            <person name="Henrissat B."/>
            <person name="Morin E."/>
            <person name="Kohler A."/>
            <person name="Barry K."/>
            <person name="LaButti K."/>
            <person name="Morin E."/>
            <person name="Salamov A."/>
            <person name="Lipzen A."/>
            <person name="Mereny Z."/>
            <person name="Hegedus B."/>
            <person name="Baldrian P."/>
            <person name="Stursova M."/>
            <person name="Weitz H."/>
            <person name="Taylor A."/>
            <person name="Grigoriev I.V."/>
            <person name="Nagy L.G."/>
            <person name="Martin F."/>
            <person name="Kauserud H."/>
        </authorList>
    </citation>
    <scope>NUCLEOTIDE SEQUENCE</scope>
    <source>
        <strain evidence="1">9284</strain>
    </source>
</reference>
<dbReference type="AlphaFoldDB" id="A0AAD7B308"/>
<dbReference type="EMBL" id="JARKIF010000045">
    <property type="protein sequence ID" value="KAJ7608420.1"/>
    <property type="molecule type" value="Genomic_DNA"/>
</dbReference>
<comment type="caution">
    <text evidence="1">The sequence shown here is derived from an EMBL/GenBank/DDBJ whole genome shotgun (WGS) entry which is preliminary data.</text>
</comment>
<protein>
    <submittedName>
        <fullName evidence="1">Uncharacterized protein</fullName>
    </submittedName>
</protein>
<proteinExistence type="predicted"/>
<dbReference type="Proteomes" id="UP001221142">
    <property type="component" value="Unassembled WGS sequence"/>
</dbReference>
<evidence type="ECO:0000313" key="1">
    <source>
        <dbReference type="EMBL" id="KAJ7608420.1"/>
    </source>
</evidence>
<evidence type="ECO:0000313" key="2">
    <source>
        <dbReference type="Proteomes" id="UP001221142"/>
    </source>
</evidence>
<name>A0AAD7B308_9AGAR</name>
<keyword evidence="2" id="KW-1185">Reference proteome</keyword>